<dbReference type="NCBIfam" id="TIGR00908">
    <property type="entry name" value="2A0305"/>
    <property type="match status" value="1"/>
</dbReference>
<evidence type="ECO:0000256" key="1">
    <source>
        <dbReference type="ARBA" id="ARBA00004651"/>
    </source>
</evidence>
<dbReference type="AlphaFoldDB" id="A0A382BFR8"/>
<evidence type="ECO:0000313" key="7">
    <source>
        <dbReference type="EMBL" id="SVB12103.1"/>
    </source>
</evidence>
<dbReference type="InterPro" id="IPR004757">
    <property type="entry name" value="EtNH_permease"/>
</dbReference>
<feature type="transmembrane region" description="Helical" evidence="6">
    <location>
        <begin position="179"/>
        <end position="199"/>
    </location>
</feature>
<keyword evidence="3 6" id="KW-0812">Transmembrane</keyword>
<protein>
    <recommendedName>
        <fullName evidence="8">Amino acid permease/ SLC12A domain-containing protein</fullName>
    </recommendedName>
</protein>
<dbReference type="GO" id="GO:0022857">
    <property type="term" value="F:transmembrane transporter activity"/>
    <property type="evidence" value="ECO:0007669"/>
    <property type="project" value="InterPro"/>
</dbReference>
<organism evidence="7">
    <name type="scientific">marine metagenome</name>
    <dbReference type="NCBI Taxonomy" id="408172"/>
    <lineage>
        <taxon>unclassified sequences</taxon>
        <taxon>metagenomes</taxon>
        <taxon>ecological metagenomes</taxon>
    </lineage>
</organism>
<feature type="transmembrane region" description="Helical" evidence="6">
    <location>
        <begin position="344"/>
        <end position="365"/>
    </location>
</feature>
<dbReference type="InterPro" id="IPR050367">
    <property type="entry name" value="APC_superfamily"/>
</dbReference>
<dbReference type="InterPro" id="IPR002293">
    <property type="entry name" value="AA/rel_permease1"/>
</dbReference>
<feature type="transmembrane region" description="Helical" evidence="6">
    <location>
        <begin position="219"/>
        <end position="237"/>
    </location>
</feature>
<evidence type="ECO:0000256" key="5">
    <source>
        <dbReference type="ARBA" id="ARBA00023136"/>
    </source>
</evidence>
<feature type="transmembrane region" description="Helical" evidence="6">
    <location>
        <begin position="111"/>
        <end position="128"/>
    </location>
</feature>
<sequence length="464" mass="49753">MLWALGVGAVISGDYGGWNIGLQSGGFGGLAIATVLMAIMYVCMVYSIAELSAALPHAGGFYSFTRNALGPTGGFICGLTDTIEYVITPAVIVFFIGGYLGSIFPDVPKEAWWLGFYLVFVGINILGVKLTLRAGLIVTLIAFLVLVVFYVSVIATGSFEAERLFNIPDANGEKGHFLPMGWNGVFVALPFAIWFYLAIEQLPLAAEESHDVVRDMPKALIWGIITLLGLSIFTLVLNTGVEGGAAAIGASDAPLADGFKAVFKDGITSTTFNLIAVTGLVASFYMIIYAYGRVLFALSRAGYFPRWLSKTSRFHTPHRALIMGALVGLGSLFLLDYLGKSSDVGGTLLNMAVFGAVLSYAMVMFSYIRLKLTRPELERPYRSPLGIPGAAIGGALSILALAATVLNEDYRPAIIWVAVFLAVGIGYYLVYSRHRLVAQAPEEEVALLTKDLSELDAGKEVSDE</sequence>
<dbReference type="Gene3D" id="1.20.1740.10">
    <property type="entry name" value="Amino acid/polyamine transporter I"/>
    <property type="match status" value="1"/>
</dbReference>
<feature type="transmembrane region" description="Helical" evidence="6">
    <location>
        <begin position="135"/>
        <end position="159"/>
    </location>
</feature>
<feature type="transmembrane region" description="Helical" evidence="6">
    <location>
        <begin position="320"/>
        <end position="338"/>
    </location>
</feature>
<keyword evidence="4 6" id="KW-1133">Transmembrane helix</keyword>
<dbReference type="Pfam" id="PF13520">
    <property type="entry name" value="AA_permease_2"/>
    <property type="match status" value="1"/>
</dbReference>
<evidence type="ECO:0000256" key="2">
    <source>
        <dbReference type="ARBA" id="ARBA00022475"/>
    </source>
</evidence>
<evidence type="ECO:0000256" key="3">
    <source>
        <dbReference type="ARBA" id="ARBA00022692"/>
    </source>
</evidence>
<feature type="transmembrane region" description="Helical" evidence="6">
    <location>
        <begin position="385"/>
        <end position="407"/>
    </location>
</feature>
<gene>
    <name evidence="7" type="ORF">METZ01_LOCUS164957</name>
</gene>
<feature type="transmembrane region" description="Helical" evidence="6">
    <location>
        <begin position="413"/>
        <end position="431"/>
    </location>
</feature>
<evidence type="ECO:0000256" key="6">
    <source>
        <dbReference type="SAM" id="Phobius"/>
    </source>
</evidence>
<dbReference type="EMBL" id="UINC01029419">
    <property type="protein sequence ID" value="SVB12103.1"/>
    <property type="molecule type" value="Genomic_DNA"/>
</dbReference>
<keyword evidence="2" id="KW-1003">Cell membrane</keyword>
<comment type="subcellular location">
    <subcellularLocation>
        <location evidence="1">Cell membrane</location>
        <topology evidence="1">Multi-pass membrane protein</topology>
    </subcellularLocation>
</comment>
<dbReference type="PANTHER" id="PTHR42770">
    <property type="entry name" value="AMINO ACID TRANSPORTER-RELATED"/>
    <property type="match status" value="1"/>
</dbReference>
<reference evidence="7" key="1">
    <citation type="submission" date="2018-05" db="EMBL/GenBank/DDBJ databases">
        <authorList>
            <person name="Lanie J.A."/>
            <person name="Ng W.-L."/>
            <person name="Kazmierczak K.M."/>
            <person name="Andrzejewski T.M."/>
            <person name="Davidsen T.M."/>
            <person name="Wayne K.J."/>
            <person name="Tettelin H."/>
            <person name="Glass J.I."/>
            <person name="Rusch D."/>
            <person name="Podicherti R."/>
            <person name="Tsui H.-C.T."/>
            <person name="Winkler M.E."/>
        </authorList>
    </citation>
    <scope>NUCLEOTIDE SEQUENCE</scope>
</reference>
<feature type="transmembrane region" description="Helical" evidence="6">
    <location>
        <begin position="85"/>
        <end position="105"/>
    </location>
</feature>
<feature type="transmembrane region" description="Helical" evidence="6">
    <location>
        <begin position="274"/>
        <end position="299"/>
    </location>
</feature>
<dbReference type="PANTHER" id="PTHR42770:SF7">
    <property type="entry name" value="MEMBRANE PROTEIN"/>
    <property type="match status" value="1"/>
</dbReference>
<feature type="transmembrane region" description="Helical" evidence="6">
    <location>
        <begin position="27"/>
        <end position="49"/>
    </location>
</feature>
<dbReference type="GO" id="GO:0005886">
    <property type="term" value="C:plasma membrane"/>
    <property type="evidence" value="ECO:0007669"/>
    <property type="project" value="UniProtKB-SubCell"/>
</dbReference>
<dbReference type="PIRSF" id="PIRSF006060">
    <property type="entry name" value="AA_transporter"/>
    <property type="match status" value="1"/>
</dbReference>
<keyword evidence="5 6" id="KW-0472">Membrane</keyword>
<proteinExistence type="predicted"/>
<name>A0A382BFR8_9ZZZZ</name>
<accession>A0A382BFR8</accession>
<evidence type="ECO:0008006" key="8">
    <source>
        <dbReference type="Google" id="ProtNLM"/>
    </source>
</evidence>
<evidence type="ECO:0000256" key="4">
    <source>
        <dbReference type="ARBA" id="ARBA00022989"/>
    </source>
</evidence>